<evidence type="ECO:0000256" key="2">
    <source>
        <dbReference type="SAM" id="MobiDB-lite"/>
    </source>
</evidence>
<keyword evidence="5" id="KW-1185">Reference proteome</keyword>
<evidence type="ECO:0000313" key="4">
    <source>
        <dbReference type="EMBL" id="TFK45264.1"/>
    </source>
</evidence>
<dbReference type="InterPro" id="IPR013087">
    <property type="entry name" value="Znf_C2H2_type"/>
</dbReference>
<dbReference type="EMBL" id="ML213549">
    <property type="protein sequence ID" value="TFK45264.1"/>
    <property type="molecule type" value="Genomic_DNA"/>
</dbReference>
<reference evidence="4 5" key="1">
    <citation type="journal article" date="2019" name="Nat. Ecol. Evol.">
        <title>Megaphylogeny resolves global patterns of mushroom evolution.</title>
        <authorList>
            <person name="Varga T."/>
            <person name="Krizsan K."/>
            <person name="Foldi C."/>
            <person name="Dima B."/>
            <person name="Sanchez-Garcia M."/>
            <person name="Sanchez-Ramirez S."/>
            <person name="Szollosi G.J."/>
            <person name="Szarkandi J.G."/>
            <person name="Papp V."/>
            <person name="Albert L."/>
            <person name="Andreopoulos W."/>
            <person name="Angelini C."/>
            <person name="Antonin V."/>
            <person name="Barry K.W."/>
            <person name="Bougher N.L."/>
            <person name="Buchanan P."/>
            <person name="Buyck B."/>
            <person name="Bense V."/>
            <person name="Catcheside P."/>
            <person name="Chovatia M."/>
            <person name="Cooper J."/>
            <person name="Damon W."/>
            <person name="Desjardin D."/>
            <person name="Finy P."/>
            <person name="Geml J."/>
            <person name="Haridas S."/>
            <person name="Hughes K."/>
            <person name="Justo A."/>
            <person name="Karasinski D."/>
            <person name="Kautmanova I."/>
            <person name="Kiss B."/>
            <person name="Kocsube S."/>
            <person name="Kotiranta H."/>
            <person name="LaButti K.M."/>
            <person name="Lechner B.E."/>
            <person name="Liimatainen K."/>
            <person name="Lipzen A."/>
            <person name="Lukacs Z."/>
            <person name="Mihaltcheva S."/>
            <person name="Morgado L.N."/>
            <person name="Niskanen T."/>
            <person name="Noordeloos M.E."/>
            <person name="Ohm R.A."/>
            <person name="Ortiz-Santana B."/>
            <person name="Ovrebo C."/>
            <person name="Racz N."/>
            <person name="Riley R."/>
            <person name="Savchenko A."/>
            <person name="Shiryaev A."/>
            <person name="Soop K."/>
            <person name="Spirin V."/>
            <person name="Szebenyi C."/>
            <person name="Tomsovsky M."/>
            <person name="Tulloss R.E."/>
            <person name="Uehling J."/>
            <person name="Grigoriev I.V."/>
            <person name="Vagvolgyi C."/>
            <person name="Papp T."/>
            <person name="Martin F.M."/>
            <person name="Miettinen O."/>
            <person name="Hibbett D.S."/>
            <person name="Nagy L.G."/>
        </authorList>
    </citation>
    <scope>NUCLEOTIDE SEQUENCE [LARGE SCALE GENOMIC DNA]</scope>
    <source>
        <strain evidence="4 5">OMC1185</strain>
    </source>
</reference>
<name>A0A5C3MIV8_9AGAM</name>
<gene>
    <name evidence="4" type="ORF">OE88DRAFT_1231895</name>
</gene>
<sequence>MHHLISVDGSQVIIIPLNSPMSNSFRKCFFPPLCTTLKVARRFVDFSPYAKPAPSQFSFHSDVQPFQSSRKWTHDSQEAEETETLLGNPPVCGRLIQNHPRGAGAESVATLQSDAEEVVTVAKNESTSTNSLLILPVAADRSKGKAKATAVESTCQAPTSTGHDDHEWAKTQSHNGIQDVGPAPARQARDEPFIGFAAADTSAVPAVVEPHPIADGTNTAQDPLTPSILGQYICRWDGCSELIIVPVDYEAQVVSDHMKNVHEVDVRSSGPPVSCLWPGCRQRTPYQAHSISRHVLSKRHGNIKYPCDQPGCTRKLGRKDLLARHKNKKHPGWDQVPASGVQNPAPLAAPVTTPSSSTPPPAPPPPPSAQPQPERPLKRRRCGK</sequence>
<protein>
    <recommendedName>
        <fullName evidence="3">C2H2-type domain-containing protein</fullName>
    </recommendedName>
</protein>
<keyword evidence="1" id="KW-0862">Zinc</keyword>
<feature type="region of interest" description="Disordered" evidence="2">
    <location>
        <begin position="153"/>
        <end position="186"/>
    </location>
</feature>
<evidence type="ECO:0000256" key="1">
    <source>
        <dbReference type="PROSITE-ProRule" id="PRU00042"/>
    </source>
</evidence>
<evidence type="ECO:0000313" key="5">
    <source>
        <dbReference type="Proteomes" id="UP000305948"/>
    </source>
</evidence>
<proteinExistence type="predicted"/>
<keyword evidence="1" id="KW-0863">Zinc-finger</keyword>
<dbReference type="GO" id="GO:0008270">
    <property type="term" value="F:zinc ion binding"/>
    <property type="evidence" value="ECO:0007669"/>
    <property type="project" value="UniProtKB-KW"/>
</dbReference>
<dbReference type="AlphaFoldDB" id="A0A5C3MIV8"/>
<dbReference type="Proteomes" id="UP000305948">
    <property type="component" value="Unassembled WGS sequence"/>
</dbReference>
<dbReference type="STRING" id="5364.A0A5C3MIV8"/>
<dbReference type="OrthoDB" id="6077919at2759"/>
<feature type="region of interest" description="Disordered" evidence="2">
    <location>
        <begin position="70"/>
        <end position="90"/>
    </location>
</feature>
<dbReference type="SMART" id="SM00355">
    <property type="entry name" value="ZnF_C2H2"/>
    <property type="match status" value="3"/>
</dbReference>
<keyword evidence="1" id="KW-0479">Metal-binding</keyword>
<feature type="region of interest" description="Disordered" evidence="2">
    <location>
        <begin position="327"/>
        <end position="384"/>
    </location>
</feature>
<dbReference type="PROSITE" id="PS50157">
    <property type="entry name" value="ZINC_FINGER_C2H2_2"/>
    <property type="match status" value="1"/>
</dbReference>
<feature type="compositionally biased region" description="Pro residues" evidence="2">
    <location>
        <begin position="357"/>
        <end position="374"/>
    </location>
</feature>
<feature type="compositionally biased region" description="Low complexity" evidence="2">
    <location>
        <begin position="344"/>
        <end position="356"/>
    </location>
</feature>
<accession>A0A5C3MIV8</accession>
<dbReference type="PROSITE" id="PS00028">
    <property type="entry name" value="ZINC_FINGER_C2H2_1"/>
    <property type="match status" value="1"/>
</dbReference>
<evidence type="ECO:0000259" key="3">
    <source>
        <dbReference type="PROSITE" id="PS50157"/>
    </source>
</evidence>
<feature type="domain" description="C2H2-type" evidence="3">
    <location>
        <begin position="305"/>
        <end position="335"/>
    </location>
</feature>
<organism evidence="4 5">
    <name type="scientific">Heliocybe sulcata</name>
    <dbReference type="NCBI Taxonomy" id="5364"/>
    <lineage>
        <taxon>Eukaryota</taxon>
        <taxon>Fungi</taxon>
        <taxon>Dikarya</taxon>
        <taxon>Basidiomycota</taxon>
        <taxon>Agaricomycotina</taxon>
        <taxon>Agaricomycetes</taxon>
        <taxon>Gloeophyllales</taxon>
        <taxon>Gloeophyllaceae</taxon>
        <taxon>Heliocybe</taxon>
    </lineage>
</organism>